<keyword evidence="4 6" id="KW-1133">Transmembrane helix</keyword>
<feature type="transmembrane region" description="Helical" evidence="6">
    <location>
        <begin position="914"/>
        <end position="936"/>
    </location>
</feature>
<feature type="transmembrane region" description="Helical" evidence="6">
    <location>
        <begin position="771"/>
        <end position="794"/>
    </location>
</feature>
<accession>A0A445DQR8</accession>
<keyword evidence="3 6" id="KW-0812">Transmembrane</keyword>
<feature type="transmembrane region" description="Helical" evidence="6">
    <location>
        <begin position="415"/>
        <end position="436"/>
    </location>
</feature>
<feature type="transmembrane region" description="Helical" evidence="6">
    <location>
        <begin position="456"/>
        <end position="479"/>
    </location>
</feature>
<dbReference type="GO" id="GO:0071916">
    <property type="term" value="F:dipeptide transmembrane transporter activity"/>
    <property type="evidence" value="ECO:0007669"/>
    <property type="project" value="InterPro"/>
</dbReference>
<dbReference type="PANTHER" id="PTHR11654">
    <property type="entry name" value="OLIGOPEPTIDE TRANSPORTER-RELATED"/>
    <property type="match status" value="1"/>
</dbReference>
<evidence type="ECO:0000256" key="3">
    <source>
        <dbReference type="ARBA" id="ARBA00022692"/>
    </source>
</evidence>
<feature type="transmembrane region" description="Helical" evidence="6">
    <location>
        <begin position="146"/>
        <end position="165"/>
    </location>
</feature>
<dbReference type="EMBL" id="SDMP01000003">
    <property type="protein sequence ID" value="RYR65481.1"/>
    <property type="molecule type" value="Genomic_DNA"/>
</dbReference>
<feature type="transmembrane region" description="Helical" evidence="6">
    <location>
        <begin position="687"/>
        <end position="710"/>
    </location>
</feature>
<feature type="transmembrane region" description="Helical" evidence="6">
    <location>
        <begin position="332"/>
        <end position="358"/>
    </location>
</feature>
<dbReference type="AlphaFoldDB" id="A0A445DQR8"/>
<feature type="transmembrane region" description="Helical" evidence="6">
    <location>
        <begin position="800"/>
        <end position="820"/>
    </location>
</feature>
<feature type="transmembrane region" description="Helical" evidence="6">
    <location>
        <begin position="194"/>
        <end position="213"/>
    </location>
</feature>
<dbReference type="Pfam" id="PF00854">
    <property type="entry name" value="PTR2"/>
    <property type="match status" value="2"/>
</dbReference>
<keyword evidence="8" id="KW-1185">Reference proteome</keyword>
<proteinExistence type="inferred from homology"/>
<dbReference type="InterPro" id="IPR036259">
    <property type="entry name" value="MFS_trans_sf"/>
</dbReference>
<keyword evidence="5 6" id="KW-0472">Membrane</keyword>
<dbReference type="InterPro" id="IPR000109">
    <property type="entry name" value="POT_fam"/>
</dbReference>
<dbReference type="Gene3D" id="1.20.1250.20">
    <property type="entry name" value="MFS general substrate transporter like domains"/>
    <property type="match status" value="2"/>
</dbReference>
<feature type="transmembrane region" description="Helical" evidence="6">
    <location>
        <begin position="730"/>
        <end position="750"/>
    </location>
</feature>
<evidence type="ECO:0000313" key="8">
    <source>
        <dbReference type="Proteomes" id="UP000289738"/>
    </source>
</evidence>
<dbReference type="CDD" id="cd17417">
    <property type="entry name" value="MFS_NPF5"/>
    <property type="match status" value="1"/>
</dbReference>
<feature type="transmembrane region" description="Helical" evidence="6">
    <location>
        <begin position="1037"/>
        <end position="1059"/>
    </location>
</feature>
<evidence type="ECO:0000256" key="6">
    <source>
        <dbReference type="SAM" id="Phobius"/>
    </source>
</evidence>
<evidence type="ECO:0000256" key="4">
    <source>
        <dbReference type="ARBA" id="ARBA00022989"/>
    </source>
</evidence>
<gene>
    <name evidence="7" type="ORF">Ahy_A03g011411</name>
</gene>
<feature type="transmembrane region" description="Helical" evidence="6">
    <location>
        <begin position="956"/>
        <end position="976"/>
    </location>
</feature>
<comment type="subcellular location">
    <subcellularLocation>
        <location evidence="1">Membrane</location>
        <topology evidence="1">Multi-pass membrane protein</topology>
    </subcellularLocation>
</comment>
<feature type="transmembrane region" description="Helical" evidence="6">
    <location>
        <begin position="1071"/>
        <end position="1096"/>
    </location>
</feature>
<evidence type="ECO:0000256" key="2">
    <source>
        <dbReference type="ARBA" id="ARBA00005982"/>
    </source>
</evidence>
<feature type="transmembrane region" description="Helical" evidence="6">
    <location>
        <begin position="106"/>
        <end position="126"/>
    </location>
</feature>
<feature type="transmembrane region" description="Helical" evidence="6">
    <location>
        <begin position="491"/>
        <end position="516"/>
    </location>
</feature>
<comment type="caution">
    <text evidence="7">The sequence shown here is derived from an EMBL/GenBank/DDBJ whole genome shotgun (WGS) entry which is preliminary data.</text>
</comment>
<reference evidence="7 8" key="1">
    <citation type="submission" date="2019-01" db="EMBL/GenBank/DDBJ databases">
        <title>Sequencing of cultivated peanut Arachis hypogaea provides insights into genome evolution and oil improvement.</title>
        <authorList>
            <person name="Chen X."/>
        </authorList>
    </citation>
    <scope>NUCLEOTIDE SEQUENCE [LARGE SCALE GENOMIC DNA]</scope>
    <source>
        <strain evidence="8">cv. Fuhuasheng</strain>
        <tissue evidence="7">Leaves</tissue>
    </source>
</reference>
<feature type="transmembrane region" description="Helical" evidence="6">
    <location>
        <begin position="996"/>
        <end position="1017"/>
    </location>
</feature>
<feature type="transmembrane region" description="Helical" evidence="6">
    <location>
        <begin position="1116"/>
        <end position="1135"/>
    </location>
</feature>
<sequence>MEQELEKRKIEEEEEKWVLDASKDYKGRVPLRASTGSWKASLFVLTIEFSERVSFLGIAINLISYLTKVIHEDLNTAAKNVNYWTGTTTLIPLIGGFLADAYTGRFLMILLSSLVYIMGLSLLTMSQFIPSLKPCNINLCHQPRKLHIVVFFLALYSISLGTGGYKPCLQSFGADQYDDDNTQERKKKMSFFNWWNFSLCFALLLGSTLVVYVQDDFGWGTASLAITVFMTLTVITFYVGKPFYRYRRPEGNPLTPVFQVLIAAIRKRKLSHPSSPSMLYQVSKSESHGRLLSHTSRLRFLDKAAIIEDKNVEENENPWRLATVTRVEETKLLLNVIPIWVTSLIVGICVAQSTTLFVKQAAAMNLKISNNSFNVPPASITSFAAIGTLIVVPIYDKIIVPILRKVTGNERGISILQRMGIGLTFIVIVMVVAALVESKRLRMDATEKKTMSVVWLIPQYLLIGFGDSFSLVALQEYFYDQVPDSMRSLGMALYLSVIGVGNFLSSFLIIIVDHVTGKNGKAWIGKDINSSHLDRFYWLLAVISALNLCVYVFLAKRYTYKTVQRRTLENDDIVVEMEQEMEKRKIEKEEEEEEEEKWVLDGSKDYKGRVPLRASTGAWKASLFVLTIEFSERISFFGIATNLISYLTKVIHEDLNTAAKNVNYWTGTSTLMPLIGGFVADAYTGRFLMVLFSSFVYLMGLCLLTMSQFIPSLKPCKSSICRKPRKVHEVVFFLALYCISLGTGGYKPCLESFGADQFDDDNREERKKKMSFFNWWNFALCFGLLLGATVIVYVQDNVGWGAAGLILTIFMALTVIAFYVGKPFYRYRRPEGNPLTQVLQVIVAAIRKRNLTNPSSASLLYEVPKSDKSQGRLLSHTSRLRFLDKAAIIEDKNIEEKENPWRLATVTRVEETKLLLNVIPIWLTSVTVGICVAQGSTLFVKQAAAMNLNITHSFKIPPASIASFAAFGTLVAVPIYDKIIVPVLRNVTGNERGISILRRIGIGLTFTVIVMVVAALVEAKRLRAAEKNTTSSVFWLIPQYLLLGFGDSFSLVGLQEYFYDQVPDSMRSLGMALYLSVIGIGSFVSSFLIIIVDHVTGKDGKAWIGKDINSSRLDRFYWMLAVINGLNLCVFLLLARRYTYKTVQRRTLQNDGVEIIP</sequence>
<feature type="transmembrane region" description="Helical" evidence="6">
    <location>
        <begin position="219"/>
        <end position="239"/>
    </location>
</feature>
<evidence type="ECO:0000256" key="5">
    <source>
        <dbReference type="ARBA" id="ARBA00023136"/>
    </source>
</evidence>
<name>A0A445DQR8_ARAHY</name>
<dbReference type="GO" id="GO:0016020">
    <property type="term" value="C:membrane"/>
    <property type="evidence" value="ECO:0007669"/>
    <property type="project" value="UniProtKB-SubCell"/>
</dbReference>
<feature type="transmembrane region" description="Helical" evidence="6">
    <location>
        <begin position="536"/>
        <end position="555"/>
    </location>
</feature>
<evidence type="ECO:0000256" key="1">
    <source>
        <dbReference type="ARBA" id="ARBA00004141"/>
    </source>
</evidence>
<dbReference type="GO" id="GO:0042937">
    <property type="term" value="F:tripeptide transmembrane transporter activity"/>
    <property type="evidence" value="ECO:0007669"/>
    <property type="project" value="InterPro"/>
</dbReference>
<comment type="similarity">
    <text evidence="2">Belongs to the major facilitator superfamily. Proton-dependent oligopeptide transporter (POT/PTR) (TC 2.A.17) family.</text>
</comment>
<dbReference type="Proteomes" id="UP000289738">
    <property type="component" value="Chromosome A03"/>
</dbReference>
<evidence type="ECO:0000313" key="7">
    <source>
        <dbReference type="EMBL" id="RYR65481.1"/>
    </source>
</evidence>
<evidence type="ECO:0008006" key="9">
    <source>
        <dbReference type="Google" id="ProtNLM"/>
    </source>
</evidence>
<feature type="transmembrane region" description="Helical" evidence="6">
    <location>
        <begin position="378"/>
        <end position="395"/>
    </location>
</feature>
<dbReference type="SUPFAM" id="SSF103473">
    <property type="entry name" value="MFS general substrate transporter"/>
    <property type="match status" value="2"/>
</dbReference>
<protein>
    <recommendedName>
        <fullName evidence="9">Protein NRT1/ PTR FAMILY 5.6</fullName>
    </recommendedName>
</protein>
<organism evidence="7 8">
    <name type="scientific">Arachis hypogaea</name>
    <name type="common">Peanut</name>
    <dbReference type="NCBI Taxonomy" id="3818"/>
    <lineage>
        <taxon>Eukaryota</taxon>
        <taxon>Viridiplantae</taxon>
        <taxon>Streptophyta</taxon>
        <taxon>Embryophyta</taxon>
        <taxon>Tracheophyta</taxon>
        <taxon>Spermatophyta</taxon>
        <taxon>Magnoliopsida</taxon>
        <taxon>eudicotyledons</taxon>
        <taxon>Gunneridae</taxon>
        <taxon>Pentapetalae</taxon>
        <taxon>rosids</taxon>
        <taxon>fabids</taxon>
        <taxon>Fabales</taxon>
        <taxon>Fabaceae</taxon>
        <taxon>Papilionoideae</taxon>
        <taxon>50 kb inversion clade</taxon>
        <taxon>dalbergioids sensu lato</taxon>
        <taxon>Dalbergieae</taxon>
        <taxon>Pterocarpus clade</taxon>
        <taxon>Arachis</taxon>
    </lineage>
</organism>
<dbReference type="InterPro" id="IPR044739">
    <property type="entry name" value="NRT1/PTR"/>
</dbReference>